<protein>
    <submittedName>
        <fullName evidence="4">G-type lectin S-receptor-like serine/threonine-protein kinase LECRK2</fullName>
    </submittedName>
</protein>
<gene>
    <name evidence="4" type="primary">LOC125421056</name>
</gene>
<dbReference type="InterPro" id="IPR000719">
    <property type="entry name" value="Prot_kinase_dom"/>
</dbReference>
<dbReference type="Pfam" id="PF07714">
    <property type="entry name" value="PK_Tyr_Ser-Thr"/>
    <property type="match status" value="1"/>
</dbReference>
<dbReference type="PANTHER" id="PTHR47976">
    <property type="entry name" value="G-TYPE LECTIN S-RECEPTOR-LIKE SERINE/THREONINE-PROTEIN KINASE SD2-5"/>
    <property type="match status" value="1"/>
</dbReference>
<dbReference type="Proteomes" id="UP001652623">
    <property type="component" value="Chromosome 10"/>
</dbReference>
<dbReference type="SUPFAM" id="SSF56112">
    <property type="entry name" value="Protein kinase-like (PK-like)"/>
    <property type="match status" value="1"/>
</dbReference>
<reference evidence="4" key="1">
    <citation type="submission" date="2025-08" db="UniProtKB">
        <authorList>
            <consortium name="RefSeq"/>
        </authorList>
    </citation>
    <scope>IDENTIFICATION</scope>
    <source>
        <tissue evidence="4">Seedling</tissue>
    </source>
</reference>
<evidence type="ECO:0000313" key="3">
    <source>
        <dbReference type="Proteomes" id="UP001652623"/>
    </source>
</evidence>
<dbReference type="SMART" id="SM00220">
    <property type="entry name" value="S_TKc"/>
    <property type="match status" value="1"/>
</dbReference>
<evidence type="ECO:0000313" key="4">
    <source>
        <dbReference type="RefSeq" id="XP_060668183.1"/>
    </source>
</evidence>
<dbReference type="InterPro" id="IPR008271">
    <property type="entry name" value="Ser/Thr_kinase_AS"/>
</dbReference>
<proteinExistence type="predicted"/>
<organism evidence="3 4">
    <name type="scientific">Ziziphus jujuba</name>
    <name type="common">Chinese jujube</name>
    <name type="synonym">Ziziphus sativa</name>
    <dbReference type="NCBI Taxonomy" id="326968"/>
    <lineage>
        <taxon>Eukaryota</taxon>
        <taxon>Viridiplantae</taxon>
        <taxon>Streptophyta</taxon>
        <taxon>Embryophyta</taxon>
        <taxon>Tracheophyta</taxon>
        <taxon>Spermatophyta</taxon>
        <taxon>Magnoliopsida</taxon>
        <taxon>eudicotyledons</taxon>
        <taxon>Gunneridae</taxon>
        <taxon>Pentapetalae</taxon>
        <taxon>rosids</taxon>
        <taxon>fabids</taxon>
        <taxon>Rosales</taxon>
        <taxon>Rhamnaceae</taxon>
        <taxon>Paliureae</taxon>
        <taxon>Ziziphus</taxon>
    </lineage>
</organism>
<dbReference type="Gene3D" id="1.10.510.10">
    <property type="entry name" value="Transferase(Phosphotransferase) domain 1"/>
    <property type="match status" value="2"/>
</dbReference>
<accession>A0ABM3ZUM0</accession>
<dbReference type="InterPro" id="IPR011009">
    <property type="entry name" value="Kinase-like_dom_sf"/>
</dbReference>
<name>A0ABM3ZUM0_ZIZJJ</name>
<keyword evidence="1" id="KW-0732">Signal</keyword>
<evidence type="ECO:0000259" key="2">
    <source>
        <dbReference type="PROSITE" id="PS50011"/>
    </source>
</evidence>
<dbReference type="InterPro" id="IPR051343">
    <property type="entry name" value="G-type_lectin_kinases/EP1-like"/>
</dbReference>
<dbReference type="GeneID" id="125421056"/>
<sequence>MAWSILSAVPSNICLLVEEDRGVGPCGFNSSCTYDQRATCHCSGGYSFVDPGDVVEGCKQDFLLQSCDKESPEIDLFHYYEMPNGDWAPVAFLAVRSYYKRRKEIKQQPNLSSRESPIFQLCGIKRVKKVKNCVVVAENSLLLKRFNSMVAESDVEFRTEVSAIDRPNHRNLLKLLGFCTEEQHRLLINEFLSNGSLESFLFGDSRINWYGRIQIASDAARGLLYLHEGCSTQIIHCDIKPQNILLDDKFTAKISDLGLAKLLKKNVKAEAGDENEIILAERAYECYVERKLELLVKDDKEATEDLKRVEKLVKIASWCIQDDPSLRPTMKKVEQMVDGTVEASIPPDPSSS</sequence>
<evidence type="ECO:0000256" key="1">
    <source>
        <dbReference type="ARBA" id="ARBA00022729"/>
    </source>
</evidence>
<dbReference type="PANTHER" id="PTHR47976:SF108">
    <property type="entry name" value="G-TYPE LECTIN S-RECEPTOR-LIKE SERINE_THREONINE-PROTEIN KINASE LECRK1"/>
    <property type="match status" value="1"/>
</dbReference>
<dbReference type="PROSITE" id="PS50011">
    <property type="entry name" value="PROTEIN_KINASE_DOM"/>
    <property type="match status" value="1"/>
</dbReference>
<feature type="domain" description="Protein kinase" evidence="2">
    <location>
        <begin position="76"/>
        <end position="352"/>
    </location>
</feature>
<keyword evidence="3" id="KW-1185">Reference proteome</keyword>
<dbReference type="InterPro" id="IPR001245">
    <property type="entry name" value="Ser-Thr/Tyr_kinase_cat_dom"/>
</dbReference>
<dbReference type="PROSITE" id="PS00108">
    <property type="entry name" value="PROTEIN_KINASE_ST"/>
    <property type="match status" value="1"/>
</dbReference>
<dbReference type="RefSeq" id="XP_060668183.1">
    <property type="nucleotide sequence ID" value="XM_060812200.1"/>
</dbReference>
<dbReference type="Gene3D" id="3.30.200.20">
    <property type="entry name" value="Phosphorylase Kinase, domain 1"/>
    <property type="match status" value="1"/>
</dbReference>